<reference evidence="1 2" key="1">
    <citation type="submission" date="2018-08" db="EMBL/GenBank/DDBJ databases">
        <title>Sequencing the genomes of 1000 actinobacteria strains.</title>
        <authorList>
            <person name="Klenk H.-P."/>
        </authorList>
    </citation>
    <scope>NUCLEOTIDE SEQUENCE [LARGE SCALE GENOMIC DNA]</scope>
    <source>
        <strain evidence="1 2">DSM 43927</strain>
    </source>
</reference>
<dbReference type="EMBL" id="QTTT01000001">
    <property type="protein sequence ID" value="REE94751.1"/>
    <property type="molecule type" value="Genomic_DNA"/>
</dbReference>
<organism evidence="1 2">
    <name type="scientific">Thermomonospora umbrina</name>
    <dbReference type="NCBI Taxonomy" id="111806"/>
    <lineage>
        <taxon>Bacteria</taxon>
        <taxon>Bacillati</taxon>
        <taxon>Actinomycetota</taxon>
        <taxon>Actinomycetes</taxon>
        <taxon>Streptosporangiales</taxon>
        <taxon>Thermomonosporaceae</taxon>
        <taxon>Thermomonospora</taxon>
    </lineage>
</organism>
<dbReference type="OrthoDB" id="3531944at2"/>
<name>A0A3D9SSR6_9ACTN</name>
<proteinExistence type="predicted"/>
<sequence>MRRSFKSWRPHRVAALTVGPAVGMSLGVVPARAVPGVPSAVFDPDNVRSVFLYDQTAQQFDPPVGSGSFDEYKAAGYMIVDLDIESNGTVYRVGSVWQENTDGRDWRLERDLDGTAFGLAWDDAVADGMRLVDQESYLVDGERRYAGVWVENIEGLDWASRRDMDEQTLDTFNTQQQSVSGQPRMPIDIDQYVTSAGVRWAAVWVENTENLD</sequence>
<accession>A0A3D9SSR6</accession>
<dbReference type="RefSeq" id="WP_116020653.1">
    <property type="nucleotide sequence ID" value="NZ_QTTT01000001.1"/>
</dbReference>
<protein>
    <submittedName>
        <fullName evidence="1">Uncharacterized protein</fullName>
    </submittedName>
</protein>
<gene>
    <name evidence="1" type="ORF">DFJ69_0109</name>
</gene>
<evidence type="ECO:0000313" key="2">
    <source>
        <dbReference type="Proteomes" id="UP000256661"/>
    </source>
</evidence>
<keyword evidence="2" id="KW-1185">Reference proteome</keyword>
<evidence type="ECO:0000313" key="1">
    <source>
        <dbReference type="EMBL" id="REE94751.1"/>
    </source>
</evidence>
<dbReference type="Pfam" id="PF17660">
    <property type="entry name" value="BTRD1"/>
    <property type="match status" value="2"/>
</dbReference>
<dbReference type="Proteomes" id="UP000256661">
    <property type="component" value="Unassembled WGS sequence"/>
</dbReference>
<dbReference type="AlphaFoldDB" id="A0A3D9SSR6"/>
<dbReference type="InterPro" id="IPR049511">
    <property type="entry name" value="PGH-like_rpt"/>
</dbReference>
<comment type="caution">
    <text evidence="1">The sequence shown here is derived from an EMBL/GenBank/DDBJ whole genome shotgun (WGS) entry which is preliminary data.</text>
</comment>